<comment type="caution">
    <text evidence="1">The sequence shown here is derived from an EMBL/GenBank/DDBJ whole genome shotgun (WGS) entry which is preliminary data.</text>
</comment>
<accession>A0A7J6X7Z8</accession>
<dbReference type="Proteomes" id="UP000554482">
    <property type="component" value="Unassembled WGS sequence"/>
</dbReference>
<protein>
    <submittedName>
        <fullName evidence="1">Uncharacterized protein</fullName>
    </submittedName>
</protein>
<feature type="non-terminal residue" evidence="1">
    <location>
        <position position="1"/>
    </location>
</feature>
<proteinExistence type="predicted"/>
<dbReference type="AlphaFoldDB" id="A0A7J6X7Z8"/>
<organism evidence="1 2">
    <name type="scientific">Thalictrum thalictroides</name>
    <name type="common">Rue-anemone</name>
    <name type="synonym">Anemone thalictroides</name>
    <dbReference type="NCBI Taxonomy" id="46969"/>
    <lineage>
        <taxon>Eukaryota</taxon>
        <taxon>Viridiplantae</taxon>
        <taxon>Streptophyta</taxon>
        <taxon>Embryophyta</taxon>
        <taxon>Tracheophyta</taxon>
        <taxon>Spermatophyta</taxon>
        <taxon>Magnoliopsida</taxon>
        <taxon>Ranunculales</taxon>
        <taxon>Ranunculaceae</taxon>
        <taxon>Thalictroideae</taxon>
        <taxon>Thalictrum</taxon>
    </lineage>
</organism>
<keyword evidence="2" id="KW-1185">Reference proteome</keyword>
<evidence type="ECO:0000313" key="2">
    <source>
        <dbReference type="Proteomes" id="UP000554482"/>
    </source>
</evidence>
<gene>
    <name evidence="1" type="ORF">FRX31_005428</name>
</gene>
<sequence>DSTTWSVLRIKPLHKIIREFVVKDDSRSSGTELEFVNCTIFRSSYADGDGNKQFKLLGLN</sequence>
<name>A0A7J6X7Z8_THATH</name>
<evidence type="ECO:0000313" key="1">
    <source>
        <dbReference type="EMBL" id="KAF5204985.1"/>
    </source>
</evidence>
<reference evidence="1 2" key="1">
    <citation type="submission" date="2020-06" db="EMBL/GenBank/DDBJ databases">
        <title>Transcriptomic and genomic resources for Thalictrum thalictroides and T. hernandezii: Facilitating candidate gene discovery in an emerging model plant lineage.</title>
        <authorList>
            <person name="Arias T."/>
            <person name="Riano-Pachon D.M."/>
            <person name="Di Stilio V.S."/>
        </authorList>
    </citation>
    <scope>NUCLEOTIDE SEQUENCE [LARGE SCALE GENOMIC DNA]</scope>
    <source>
        <strain evidence="2">cv. WT478/WT964</strain>
        <tissue evidence="1">Leaves</tissue>
    </source>
</reference>
<dbReference type="EMBL" id="JABWDY010004673">
    <property type="protein sequence ID" value="KAF5204985.1"/>
    <property type="molecule type" value="Genomic_DNA"/>
</dbReference>